<evidence type="ECO:0000313" key="2">
    <source>
        <dbReference type="EMBL" id="SFG78566.1"/>
    </source>
</evidence>
<evidence type="ECO:0008006" key="4">
    <source>
        <dbReference type="Google" id="ProtNLM"/>
    </source>
</evidence>
<feature type="chain" id="PRO_5011744597" description="Antitoxin component YwqK of the YwqJK toxin-antitoxin module" evidence="1">
    <location>
        <begin position="19"/>
        <end position="197"/>
    </location>
</feature>
<protein>
    <recommendedName>
        <fullName evidence="4">Antitoxin component YwqK of the YwqJK toxin-antitoxin module</fullName>
    </recommendedName>
</protein>
<dbReference type="RefSeq" id="WP_090992313.1">
    <property type="nucleotide sequence ID" value="NZ_FOPP01000002.1"/>
</dbReference>
<dbReference type="AlphaFoldDB" id="A0A1I2UUF0"/>
<feature type="signal peptide" evidence="1">
    <location>
        <begin position="1"/>
        <end position="18"/>
    </location>
</feature>
<keyword evidence="1" id="KW-0732">Signal</keyword>
<reference evidence="2 3" key="1">
    <citation type="submission" date="2016-10" db="EMBL/GenBank/DDBJ databases">
        <authorList>
            <person name="de Groot N.N."/>
        </authorList>
    </citation>
    <scope>NUCLEOTIDE SEQUENCE [LARGE SCALE GENOMIC DNA]</scope>
    <source>
        <strain evidence="2 3">DSM 18684</strain>
    </source>
</reference>
<name>A0A1I2UUF0_9SPHI</name>
<evidence type="ECO:0000256" key="1">
    <source>
        <dbReference type="SAM" id="SignalP"/>
    </source>
</evidence>
<gene>
    <name evidence="2" type="ORF">SAMN04489864_102256</name>
</gene>
<dbReference type="EMBL" id="FOPP01000002">
    <property type="protein sequence ID" value="SFG78566.1"/>
    <property type="molecule type" value="Genomic_DNA"/>
</dbReference>
<dbReference type="Proteomes" id="UP000199666">
    <property type="component" value="Unassembled WGS sequence"/>
</dbReference>
<evidence type="ECO:0000313" key="3">
    <source>
        <dbReference type="Proteomes" id="UP000199666"/>
    </source>
</evidence>
<accession>A0A1I2UUF0</accession>
<dbReference type="OrthoDB" id="7342920at2"/>
<proteinExistence type="predicted"/>
<dbReference type="Gene3D" id="2.20.110.10">
    <property type="entry name" value="Histone H3 K4-specific methyltransferase SET7/9 N-terminal domain"/>
    <property type="match status" value="1"/>
</dbReference>
<keyword evidence="3" id="KW-1185">Reference proteome</keyword>
<dbReference type="STRING" id="414048.SAMN04489864_102256"/>
<sequence>MKRLFFFVLFGFNLCAFAQLKPIYFLGDNVISDSTKATSYGIYGKLSGEEFFILKTYDLADNLIYTGSFKDADLKIPHGNFVYYNSIEGFNLVHDTFFFIEGKERFIAGKGSYVDGYQNGRWINFYPDGKIFSVITYVMGIRHGFTGTYSKRGKLMTSGTYKLDKKDGEWLNGKVKDTYIDGVIQLPLGRKSKNKLN</sequence>
<organism evidence="2 3">
    <name type="scientific">Pedobacter insulae</name>
    <dbReference type="NCBI Taxonomy" id="414048"/>
    <lineage>
        <taxon>Bacteria</taxon>
        <taxon>Pseudomonadati</taxon>
        <taxon>Bacteroidota</taxon>
        <taxon>Sphingobacteriia</taxon>
        <taxon>Sphingobacteriales</taxon>
        <taxon>Sphingobacteriaceae</taxon>
        <taxon>Pedobacter</taxon>
    </lineage>
</organism>
<dbReference type="SUPFAM" id="SSF82185">
    <property type="entry name" value="Histone H3 K4-specific methyltransferase SET7/9 N-terminal domain"/>
    <property type="match status" value="1"/>
</dbReference>